<dbReference type="SUPFAM" id="SSF53474">
    <property type="entry name" value="alpha/beta-Hydrolases"/>
    <property type="match status" value="1"/>
</dbReference>
<dbReference type="Gene3D" id="3.40.50.1820">
    <property type="entry name" value="alpha/beta hydrolase"/>
    <property type="match status" value="1"/>
</dbReference>
<dbReference type="EMBL" id="FONT01000005">
    <property type="protein sequence ID" value="SFE90020.1"/>
    <property type="molecule type" value="Genomic_DNA"/>
</dbReference>
<name>A0A1I2ECP0_9BACI</name>
<sequence>MRKWIGMALGFIGVVVMIGLLIAGNYLYNESVKRGTEVELYRGDEEAAPAGASLTTDTEDSVVSEAERWFDQQEMSILEQTSFDNLLLRAAFINNENSNGKAVILAHGFRKQKEDMKDLAYFYYQQGFDILLPDTRGHGESEGNYIGYGWHDRLDYLNWIDRLIHDYKSESIFLHGQSMGAALVLMVSGEKLPNEVKGIIADSGYTSVKEELAYQLKHIYGLPSFPLLNITSVITKVRSGYFFGEASAIDQVENNTRPLLIIHGEKDELVPTEMAHTIYETAGGEKMLWTVPNAGHIQSYNTQPQQFEKKLKEFITNVLHKK</sequence>
<keyword evidence="1" id="KW-1133">Transmembrane helix</keyword>
<gene>
    <name evidence="3" type="ORF">SAMN05192532_105240</name>
</gene>
<dbReference type="RefSeq" id="WP_091662383.1">
    <property type="nucleotide sequence ID" value="NZ_FONT01000005.1"/>
</dbReference>
<dbReference type="AlphaFoldDB" id="A0A1I2ECP0"/>
<evidence type="ECO:0000313" key="3">
    <source>
        <dbReference type="EMBL" id="SFE90020.1"/>
    </source>
</evidence>
<evidence type="ECO:0000256" key="1">
    <source>
        <dbReference type="SAM" id="Phobius"/>
    </source>
</evidence>
<feature type="transmembrane region" description="Helical" evidence="1">
    <location>
        <begin position="7"/>
        <end position="28"/>
    </location>
</feature>
<dbReference type="Pfam" id="PF12146">
    <property type="entry name" value="Hydrolase_4"/>
    <property type="match status" value="1"/>
</dbReference>
<keyword evidence="1" id="KW-0812">Transmembrane</keyword>
<dbReference type="OrthoDB" id="9776685at2"/>
<evidence type="ECO:0000313" key="4">
    <source>
        <dbReference type="Proteomes" id="UP000199516"/>
    </source>
</evidence>
<dbReference type="STRING" id="930128.SAMN05192532_105240"/>
<evidence type="ECO:0000259" key="2">
    <source>
        <dbReference type="Pfam" id="PF12146"/>
    </source>
</evidence>
<keyword evidence="4" id="KW-1185">Reference proteome</keyword>
<reference evidence="3 4" key="1">
    <citation type="submission" date="2016-10" db="EMBL/GenBank/DDBJ databases">
        <authorList>
            <person name="de Groot N.N."/>
        </authorList>
    </citation>
    <scope>NUCLEOTIDE SEQUENCE [LARGE SCALE GENOMIC DNA]</scope>
    <source>
        <strain evidence="3 4">DSM 23995</strain>
    </source>
</reference>
<keyword evidence="1" id="KW-0472">Membrane</keyword>
<dbReference type="InterPro" id="IPR029058">
    <property type="entry name" value="AB_hydrolase_fold"/>
</dbReference>
<accession>A0A1I2ECP0</accession>
<dbReference type="Proteomes" id="UP000199516">
    <property type="component" value="Unassembled WGS sequence"/>
</dbReference>
<proteinExistence type="predicted"/>
<protein>
    <recommendedName>
        <fullName evidence="2">Serine aminopeptidase S33 domain-containing protein</fullName>
    </recommendedName>
</protein>
<dbReference type="InterPro" id="IPR052920">
    <property type="entry name" value="DNA-binding_regulatory"/>
</dbReference>
<organism evidence="3 4">
    <name type="scientific">Alteribacillus iranensis</name>
    <dbReference type="NCBI Taxonomy" id="930128"/>
    <lineage>
        <taxon>Bacteria</taxon>
        <taxon>Bacillati</taxon>
        <taxon>Bacillota</taxon>
        <taxon>Bacilli</taxon>
        <taxon>Bacillales</taxon>
        <taxon>Bacillaceae</taxon>
        <taxon>Alteribacillus</taxon>
    </lineage>
</organism>
<dbReference type="PANTHER" id="PTHR43358">
    <property type="entry name" value="ALPHA/BETA-HYDROLASE"/>
    <property type="match status" value="1"/>
</dbReference>
<dbReference type="PANTHER" id="PTHR43358:SF4">
    <property type="entry name" value="ALPHA_BETA HYDROLASE FOLD-1 DOMAIN-CONTAINING PROTEIN"/>
    <property type="match status" value="1"/>
</dbReference>
<dbReference type="InterPro" id="IPR022742">
    <property type="entry name" value="Hydrolase_4"/>
</dbReference>
<feature type="domain" description="Serine aminopeptidase S33" evidence="2">
    <location>
        <begin position="101"/>
        <end position="213"/>
    </location>
</feature>